<keyword evidence="7 8" id="KW-0472">Membrane</keyword>
<dbReference type="InterPro" id="IPR035906">
    <property type="entry name" value="MetI-like_sf"/>
</dbReference>
<dbReference type="InterPro" id="IPR051789">
    <property type="entry name" value="Bact_Polyamine_Transport"/>
</dbReference>
<dbReference type="EMBL" id="DVNK01000031">
    <property type="protein sequence ID" value="HIU46516.1"/>
    <property type="molecule type" value="Genomic_DNA"/>
</dbReference>
<dbReference type="Proteomes" id="UP000824123">
    <property type="component" value="Unassembled WGS sequence"/>
</dbReference>
<dbReference type="GO" id="GO:0055085">
    <property type="term" value="P:transmembrane transport"/>
    <property type="evidence" value="ECO:0007669"/>
    <property type="project" value="InterPro"/>
</dbReference>
<reference evidence="10" key="1">
    <citation type="submission" date="2020-10" db="EMBL/GenBank/DDBJ databases">
        <authorList>
            <person name="Gilroy R."/>
        </authorList>
    </citation>
    <scope>NUCLEOTIDE SEQUENCE</scope>
    <source>
        <strain evidence="10">ChiSxjej2B14-8506</strain>
    </source>
</reference>
<feature type="domain" description="ABC transmembrane type-1" evidence="9">
    <location>
        <begin position="36"/>
        <end position="223"/>
    </location>
</feature>
<dbReference type="PANTHER" id="PTHR43848:SF2">
    <property type="entry name" value="PUTRESCINE TRANSPORT SYSTEM PERMEASE PROTEIN POTI"/>
    <property type="match status" value="1"/>
</dbReference>
<dbReference type="AlphaFoldDB" id="A0A9D1LR63"/>
<evidence type="ECO:0000313" key="11">
    <source>
        <dbReference type="Proteomes" id="UP000824123"/>
    </source>
</evidence>
<evidence type="ECO:0000256" key="1">
    <source>
        <dbReference type="ARBA" id="ARBA00004651"/>
    </source>
</evidence>
<dbReference type="Pfam" id="PF00528">
    <property type="entry name" value="BPD_transp_1"/>
    <property type="match status" value="1"/>
</dbReference>
<proteinExistence type="inferred from homology"/>
<evidence type="ECO:0000256" key="6">
    <source>
        <dbReference type="ARBA" id="ARBA00022989"/>
    </source>
</evidence>
<feature type="transmembrane region" description="Helical" evidence="8">
    <location>
        <begin position="35"/>
        <end position="59"/>
    </location>
</feature>
<keyword evidence="4" id="KW-1003">Cell membrane</keyword>
<feature type="transmembrane region" description="Helical" evidence="8">
    <location>
        <begin position="71"/>
        <end position="96"/>
    </location>
</feature>
<reference evidence="10" key="2">
    <citation type="journal article" date="2021" name="PeerJ">
        <title>Extensive microbial diversity within the chicken gut microbiome revealed by metagenomics and culture.</title>
        <authorList>
            <person name="Gilroy R."/>
            <person name="Ravi A."/>
            <person name="Getino M."/>
            <person name="Pursley I."/>
            <person name="Horton D.L."/>
            <person name="Alikhan N.F."/>
            <person name="Baker D."/>
            <person name="Gharbi K."/>
            <person name="Hall N."/>
            <person name="Watson M."/>
            <person name="Adriaenssens E.M."/>
            <person name="Foster-Nyarko E."/>
            <person name="Jarju S."/>
            <person name="Secka A."/>
            <person name="Antonio M."/>
            <person name="Oren A."/>
            <person name="Chaudhuri R.R."/>
            <person name="La Ragione R."/>
            <person name="Hildebrand F."/>
            <person name="Pallen M.J."/>
        </authorList>
    </citation>
    <scope>NUCLEOTIDE SEQUENCE</scope>
    <source>
        <strain evidence="10">ChiSxjej2B14-8506</strain>
    </source>
</reference>
<evidence type="ECO:0000256" key="4">
    <source>
        <dbReference type="ARBA" id="ARBA00022475"/>
    </source>
</evidence>
<accession>A0A9D1LR63</accession>
<protein>
    <submittedName>
        <fullName evidence="10">ABC transporter permease</fullName>
    </submittedName>
</protein>
<dbReference type="InterPro" id="IPR000515">
    <property type="entry name" value="MetI-like"/>
</dbReference>
<organism evidence="10 11">
    <name type="scientific">Candidatus Fimadaptatus faecigallinarum</name>
    <dbReference type="NCBI Taxonomy" id="2840814"/>
    <lineage>
        <taxon>Bacteria</taxon>
        <taxon>Bacillati</taxon>
        <taxon>Bacillota</taxon>
        <taxon>Clostridia</taxon>
        <taxon>Eubacteriales</taxon>
        <taxon>Candidatus Fimadaptatus</taxon>
    </lineage>
</organism>
<evidence type="ECO:0000256" key="8">
    <source>
        <dbReference type="RuleBase" id="RU363032"/>
    </source>
</evidence>
<evidence type="ECO:0000256" key="7">
    <source>
        <dbReference type="ARBA" id="ARBA00023136"/>
    </source>
</evidence>
<comment type="caution">
    <text evidence="10">The sequence shown here is derived from an EMBL/GenBank/DDBJ whole genome shotgun (WGS) entry which is preliminary data.</text>
</comment>
<dbReference type="Gene3D" id="1.10.3720.10">
    <property type="entry name" value="MetI-like"/>
    <property type="match status" value="1"/>
</dbReference>
<feature type="transmembrane region" description="Helical" evidence="8">
    <location>
        <begin position="102"/>
        <end position="124"/>
    </location>
</feature>
<dbReference type="GO" id="GO:0005886">
    <property type="term" value="C:plasma membrane"/>
    <property type="evidence" value="ECO:0007669"/>
    <property type="project" value="UniProtKB-SubCell"/>
</dbReference>
<dbReference type="PROSITE" id="PS50928">
    <property type="entry name" value="ABC_TM1"/>
    <property type="match status" value="1"/>
</dbReference>
<dbReference type="SUPFAM" id="SSF161098">
    <property type="entry name" value="MetI-like"/>
    <property type="match status" value="1"/>
</dbReference>
<name>A0A9D1LR63_9FIRM</name>
<evidence type="ECO:0000313" key="10">
    <source>
        <dbReference type="EMBL" id="HIU46516.1"/>
    </source>
</evidence>
<dbReference type="PANTHER" id="PTHR43848">
    <property type="entry name" value="PUTRESCINE TRANSPORT SYSTEM PERMEASE PROTEIN POTI"/>
    <property type="match status" value="1"/>
</dbReference>
<evidence type="ECO:0000256" key="5">
    <source>
        <dbReference type="ARBA" id="ARBA00022692"/>
    </source>
</evidence>
<comment type="similarity">
    <text evidence="2">Belongs to the binding-protein-dependent transport system permease family. CysTW subfamily.</text>
</comment>
<evidence type="ECO:0000256" key="2">
    <source>
        <dbReference type="ARBA" id="ARBA00007069"/>
    </source>
</evidence>
<evidence type="ECO:0000256" key="3">
    <source>
        <dbReference type="ARBA" id="ARBA00022448"/>
    </source>
</evidence>
<dbReference type="CDD" id="cd06261">
    <property type="entry name" value="TM_PBP2"/>
    <property type="match status" value="1"/>
</dbReference>
<keyword evidence="3 8" id="KW-0813">Transport</keyword>
<comment type="subcellular location">
    <subcellularLocation>
        <location evidence="1 8">Cell membrane</location>
        <topology evidence="1 8">Multi-pass membrane protein</topology>
    </subcellularLocation>
</comment>
<keyword evidence="5 8" id="KW-0812">Transmembrane</keyword>
<keyword evidence="6 8" id="KW-1133">Transmembrane helix</keyword>
<gene>
    <name evidence="10" type="ORF">IAC59_04585</name>
</gene>
<evidence type="ECO:0000259" key="9">
    <source>
        <dbReference type="PROSITE" id="PS50928"/>
    </source>
</evidence>
<sequence length="240" mass="26533">MIVYSFNASKSRAIWGGLTLDWYVELFHSETIMNAVWVTLRIGVLSAVLATVLGTLAAIGMHAMKTRPRAVLTNLSYLPMTMPDIVTGVSLMLMFIETKVPLGFFTMLLAHISFNVPHVIFSVLPKLQQMDQNMYEAALDLGATPTQALWKIILPEVRPGMMTGLLLSFTLSIDDFVISYFTTSTEVNLSTLVYSMARMGINPSLNALSAVMFIVVLVLMLIINRRTNIITGEQAHQSGI</sequence>
<feature type="transmembrane region" description="Helical" evidence="8">
    <location>
        <begin position="201"/>
        <end position="223"/>
    </location>
</feature>